<dbReference type="Pfam" id="PF05135">
    <property type="entry name" value="Phage_connect_1"/>
    <property type="match status" value="1"/>
</dbReference>
<name>A0A4R2GXC9_9HYPH</name>
<dbReference type="NCBIfam" id="TIGR02215">
    <property type="entry name" value="phage_chp_gp8"/>
    <property type="match status" value="1"/>
</dbReference>
<dbReference type="OrthoDB" id="8452228at2"/>
<reference evidence="1 2" key="1">
    <citation type="submission" date="2019-03" db="EMBL/GenBank/DDBJ databases">
        <title>Genomic Encyclopedia of Type Strains, Phase IV (KMG-IV): sequencing the most valuable type-strain genomes for metagenomic binning, comparative biology and taxonomic classification.</title>
        <authorList>
            <person name="Goeker M."/>
        </authorList>
    </citation>
    <scope>NUCLEOTIDE SEQUENCE [LARGE SCALE GENOMIC DNA]</scope>
    <source>
        <strain evidence="1 2">DSM 22958</strain>
    </source>
</reference>
<gene>
    <name evidence="1" type="ORF">EV666_101118</name>
</gene>
<dbReference type="InterPro" id="IPR021146">
    <property type="entry name" value="Phage_gp6-like_head-tail"/>
</dbReference>
<dbReference type="Gene3D" id="1.10.3230.30">
    <property type="entry name" value="Phage gp6-like head-tail connector protein"/>
    <property type="match status" value="1"/>
</dbReference>
<dbReference type="AlphaFoldDB" id="A0A4R2GXC9"/>
<dbReference type="InterPro" id="IPR011738">
    <property type="entry name" value="Phage_CHP"/>
</dbReference>
<protein>
    <submittedName>
        <fullName evidence="1">Putative phiE125 gp8 family phage protein</fullName>
    </submittedName>
</protein>
<accession>A0A4R2GXC9</accession>
<evidence type="ECO:0000313" key="2">
    <source>
        <dbReference type="Proteomes" id="UP000294881"/>
    </source>
</evidence>
<organism evidence="1 2">
    <name type="scientific">Camelimonas lactis</name>
    <dbReference type="NCBI Taxonomy" id="659006"/>
    <lineage>
        <taxon>Bacteria</taxon>
        <taxon>Pseudomonadati</taxon>
        <taxon>Pseudomonadota</taxon>
        <taxon>Alphaproteobacteria</taxon>
        <taxon>Hyphomicrobiales</taxon>
        <taxon>Chelatococcaceae</taxon>
        <taxon>Camelimonas</taxon>
    </lineage>
</organism>
<evidence type="ECO:0000313" key="1">
    <source>
        <dbReference type="EMBL" id="TCO15869.1"/>
    </source>
</evidence>
<dbReference type="CDD" id="cd08054">
    <property type="entry name" value="gp6"/>
    <property type="match status" value="1"/>
</dbReference>
<dbReference type="RefSeq" id="WP_132001344.1">
    <property type="nucleotide sequence ID" value="NZ_JBHUNN010000002.1"/>
</dbReference>
<proteinExistence type="predicted"/>
<keyword evidence="2" id="KW-1185">Reference proteome</keyword>
<sequence>MLRLPPWRVTAPAVTPVTLAAAKQHLAVDHDEHDDRITLAIDAATAHLDGYAGILGRALVRQTWREHVAFWPAGRCVPLALAPVLSVASVTCRTAAGDQVTLPETAYRVLAEAGDPVLLISMTADLPTLERAPDAVTITYEAGYGDPADVPAPLRAAILMMVGDQYRFTETAALGVASAVPMSVTVDRLVAPFRRFRVS</sequence>
<dbReference type="EMBL" id="SLWL01000001">
    <property type="protein sequence ID" value="TCO15869.1"/>
    <property type="molecule type" value="Genomic_DNA"/>
</dbReference>
<comment type="caution">
    <text evidence="1">The sequence shown here is derived from an EMBL/GenBank/DDBJ whole genome shotgun (WGS) entry which is preliminary data.</text>
</comment>
<dbReference type="Proteomes" id="UP000294881">
    <property type="component" value="Unassembled WGS sequence"/>
</dbReference>